<reference evidence="9" key="1">
    <citation type="journal article" date="2021" name="PeerJ">
        <title>Extensive microbial diversity within the chicken gut microbiome revealed by metagenomics and culture.</title>
        <authorList>
            <person name="Gilroy R."/>
            <person name="Ravi A."/>
            <person name="Getino M."/>
            <person name="Pursley I."/>
            <person name="Horton D.L."/>
            <person name="Alikhan N.F."/>
            <person name="Baker D."/>
            <person name="Gharbi K."/>
            <person name="Hall N."/>
            <person name="Watson M."/>
            <person name="Adriaenssens E.M."/>
            <person name="Foster-Nyarko E."/>
            <person name="Jarju S."/>
            <person name="Secka A."/>
            <person name="Antonio M."/>
            <person name="Oren A."/>
            <person name="Chaudhuri R.R."/>
            <person name="La Ragione R."/>
            <person name="Hildebrand F."/>
            <person name="Pallen M.J."/>
        </authorList>
    </citation>
    <scope>NUCLEOTIDE SEQUENCE</scope>
    <source>
        <strain evidence="9">ChiSxjej3B15-24422</strain>
    </source>
</reference>
<feature type="transmembrane region" description="Helical" evidence="8">
    <location>
        <begin position="404"/>
        <end position="424"/>
    </location>
</feature>
<dbReference type="Proteomes" id="UP000824007">
    <property type="component" value="Unassembled WGS sequence"/>
</dbReference>
<feature type="transmembrane region" description="Helical" evidence="8">
    <location>
        <begin position="42"/>
        <end position="66"/>
    </location>
</feature>
<dbReference type="GO" id="GO:0005886">
    <property type="term" value="C:plasma membrane"/>
    <property type="evidence" value="ECO:0007669"/>
    <property type="project" value="UniProtKB-SubCell"/>
</dbReference>
<dbReference type="GO" id="GO:0042121">
    <property type="term" value="P:alginic acid biosynthetic process"/>
    <property type="evidence" value="ECO:0007669"/>
    <property type="project" value="InterPro"/>
</dbReference>
<comment type="similarity">
    <text evidence="2 7">Belongs to the membrane-bound acyltransferase family.</text>
</comment>
<evidence type="ECO:0000256" key="5">
    <source>
        <dbReference type="ARBA" id="ARBA00022989"/>
    </source>
</evidence>
<dbReference type="PANTHER" id="PTHR13285:SF18">
    <property type="entry name" value="PROTEIN-CYSTEINE N-PALMITOYLTRANSFERASE RASP"/>
    <property type="match status" value="1"/>
</dbReference>
<gene>
    <name evidence="9" type="ORF">H9831_07935</name>
</gene>
<evidence type="ECO:0000313" key="10">
    <source>
        <dbReference type="Proteomes" id="UP000824007"/>
    </source>
</evidence>
<dbReference type="InterPro" id="IPR004299">
    <property type="entry name" value="MBOAT_fam"/>
</dbReference>
<evidence type="ECO:0000313" key="9">
    <source>
        <dbReference type="EMBL" id="HIY60590.1"/>
    </source>
</evidence>
<feature type="transmembrane region" description="Helical" evidence="8">
    <location>
        <begin position="7"/>
        <end position="27"/>
    </location>
</feature>
<dbReference type="AlphaFoldDB" id="A0A9D1YPB3"/>
<feature type="transmembrane region" description="Helical" evidence="8">
    <location>
        <begin position="324"/>
        <end position="342"/>
    </location>
</feature>
<evidence type="ECO:0000256" key="4">
    <source>
        <dbReference type="ARBA" id="ARBA00022692"/>
    </source>
</evidence>
<keyword evidence="7" id="KW-0012">Acyltransferase</keyword>
<dbReference type="GO" id="GO:0016746">
    <property type="term" value="F:acyltransferase activity"/>
    <property type="evidence" value="ECO:0007669"/>
    <property type="project" value="UniProtKB-KW"/>
</dbReference>
<sequence>MGENSLVFSSLEFLFRFLPVFLAAFYLTPPGYRNVTLLAGSLFLYACAQPQYVLLLLAVTALNYLIGIRAQAASGIRRHRKRRAVMSGWLLLAGTTDLGILIFFKAVGAATGNLALPLGLSFYTFKLVSYQADVFRGRIEAEMSFWRFASYICMFPQITSGPIMRYEDASGGLRGERILPEQFAEGLRLLVLGLAAKVLLADRLGILWNDIRTIGFESISTPLAWLGAFSYSLQLYFDFQGYSLMAAGIGMMLGLPYIKNFDQPYSAVSMSDFWRRWHMTLGSWFRDYVYIPMGGNREGTGRLVRNLLAVWLLTGLWHGNGWNFVLWGLVLGGIIILEKLTYGSWLKRRKVISHIYVLALLPLTWMIFAITDLKELGIYFARLFPFFGIGQTLNAGDIWKYLSLYWPFLLAGAVCCVPALEVLYEKWKKTWPAAVLLMLLFWAAVYRLSISAGNPFLYFSF</sequence>
<evidence type="ECO:0000256" key="6">
    <source>
        <dbReference type="ARBA" id="ARBA00023136"/>
    </source>
</evidence>
<dbReference type="PANTHER" id="PTHR13285">
    <property type="entry name" value="ACYLTRANSFERASE"/>
    <property type="match status" value="1"/>
</dbReference>
<keyword evidence="5 8" id="KW-1133">Transmembrane helix</keyword>
<proteinExistence type="inferred from homology"/>
<evidence type="ECO:0000256" key="7">
    <source>
        <dbReference type="PIRNR" id="PIRNR016636"/>
    </source>
</evidence>
<keyword evidence="4 8" id="KW-0812">Transmembrane</keyword>
<accession>A0A9D1YPB3</accession>
<feature type="transmembrane region" description="Helical" evidence="8">
    <location>
        <begin position="87"/>
        <end position="108"/>
    </location>
</feature>
<keyword evidence="6 7" id="KW-0472">Membrane</keyword>
<reference evidence="9" key="2">
    <citation type="submission" date="2021-04" db="EMBL/GenBank/DDBJ databases">
        <authorList>
            <person name="Gilroy R."/>
        </authorList>
    </citation>
    <scope>NUCLEOTIDE SEQUENCE</scope>
    <source>
        <strain evidence="9">ChiSxjej3B15-24422</strain>
    </source>
</reference>
<keyword evidence="3 7" id="KW-1003">Cell membrane</keyword>
<dbReference type="PIRSF" id="PIRSF016636">
    <property type="entry name" value="AlgI_DltB"/>
    <property type="match status" value="1"/>
</dbReference>
<evidence type="ECO:0000256" key="1">
    <source>
        <dbReference type="ARBA" id="ARBA00004651"/>
    </source>
</evidence>
<feature type="transmembrane region" description="Helical" evidence="8">
    <location>
        <begin position="431"/>
        <end position="450"/>
    </location>
</feature>
<comment type="caution">
    <text evidence="9">The sequence shown here is derived from an EMBL/GenBank/DDBJ whole genome shotgun (WGS) entry which is preliminary data.</text>
</comment>
<dbReference type="EMBL" id="DXDD01000099">
    <property type="protein sequence ID" value="HIY60590.1"/>
    <property type="molecule type" value="Genomic_DNA"/>
</dbReference>
<protein>
    <submittedName>
        <fullName evidence="9">MBOAT family protein</fullName>
    </submittedName>
</protein>
<dbReference type="InterPro" id="IPR051085">
    <property type="entry name" value="MB_O-acyltransferase"/>
</dbReference>
<organism evidence="9 10">
    <name type="scientific">Candidatus Eisenbergiella pullistercoris</name>
    <dbReference type="NCBI Taxonomy" id="2838555"/>
    <lineage>
        <taxon>Bacteria</taxon>
        <taxon>Bacillati</taxon>
        <taxon>Bacillota</taxon>
        <taxon>Clostridia</taxon>
        <taxon>Lachnospirales</taxon>
        <taxon>Lachnospiraceae</taxon>
        <taxon>Eisenbergiella</taxon>
    </lineage>
</organism>
<feature type="transmembrane region" description="Helical" evidence="8">
    <location>
        <begin position="239"/>
        <end position="258"/>
    </location>
</feature>
<dbReference type="InterPro" id="IPR028362">
    <property type="entry name" value="AlgI"/>
</dbReference>
<evidence type="ECO:0000256" key="3">
    <source>
        <dbReference type="ARBA" id="ARBA00022475"/>
    </source>
</evidence>
<feature type="transmembrane region" description="Helical" evidence="8">
    <location>
        <begin position="354"/>
        <end position="371"/>
    </location>
</feature>
<keyword evidence="7" id="KW-0808">Transferase</keyword>
<dbReference type="PIRSF" id="PIRSF500217">
    <property type="entry name" value="AlgI"/>
    <property type="match status" value="1"/>
</dbReference>
<feature type="transmembrane region" description="Helical" evidence="8">
    <location>
        <begin position="114"/>
        <end position="132"/>
    </location>
</feature>
<dbReference type="Pfam" id="PF03062">
    <property type="entry name" value="MBOAT"/>
    <property type="match status" value="1"/>
</dbReference>
<evidence type="ECO:0000256" key="2">
    <source>
        <dbReference type="ARBA" id="ARBA00010323"/>
    </source>
</evidence>
<comment type="subcellular location">
    <subcellularLocation>
        <location evidence="1">Cell membrane</location>
        <topology evidence="1">Multi-pass membrane protein</topology>
    </subcellularLocation>
</comment>
<dbReference type="InterPro" id="IPR024194">
    <property type="entry name" value="Ac/AlaTfrase_AlgI/DltB"/>
</dbReference>
<name>A0A9D1YPB3_9FIRM</name>
<evidence type="ECO:0000256" key="8">
    <source>
        <dbReference type="SAM" id="Phobius"/>
    </source>
</evidence>